<sequence length="66" mass="7270">MKTLLCLLCCLYLFSFCYASEVCRAGPPDLVTTSCTISTHPDASYLAILVAALFIIWMFLVSCLVI</sequence>
<keyword evidence="1" id="KW-0472">Membrane</keyword>
<reference evidence="2" key="1">
    <citation type="submission" date="2011-12" db="EMBL/GenBank/DDBJ databases">
        <title>Comparative genomics of primate cytomegaloviruses.</title>
        <authorList>
            <person name="Davison A.J."/>
            <person name="Holton M."/>
            <person name="Dolan A."/>
            <person name="Dargan D.J."/>
            <person name="Gatherer D."/>
            <person name="Hayward G.S."/>
        </authorList>
    </citation>
    <scope>NUCLEOTIDE SEQUENCE [LARGE SCALE GENOMIC DNA]</scope>
    <source>
        <strain evidence="2">Colburn</strain>
    </source>
</reference>
<name>G8XU18_SCMVC</name>
<organismHost>
    <name type="scientific">Macaca</name>
    <name type="common">macaques</name>
    <dbReference type="NCBI Taxonomy" id="9539"/>
</organismHost>
<evidence type="ECO:0000256" key="1">
    <source>
        <dbReference type="SAM" id="Phobius"/>
    </source>
</evidence>
<evidence type="ECO:0000313" key="2">
    <source>
        <dbReference type="EMBL" id="AEV80658.1"/>
    </source>
</evidence>
<feature type="transmembrane region" description="Helical" evidence="1">
    <location>
        <begin position="43"/>
        <end position="65"/>
    </location>
</feature>
<keyword evidence="1" id="KW-0812">Transmembrane</keyword>
<evidence type="ECO:0000313" key="3">
    <source>
        <dbReference type="Proteomes" id="UP000113346"/>
    </source>
</evidence>
<dbReference type="EMBL" id="FJ483969">
    <property type="protein sequence ID" value="AEV80658.1"/>
    <property type="molecule type" value="Genomic_DNA"/>
</dbReference>
<accession>G8XU18</accession>
<protein>
    <submittedName>
        <fullName evidence="2">Membrane protein UL147A</fullName>
    </submittedName>
</protein>
<proteinExistence type="predicted"/>
<organism evidence="2 3">
    <name type="scientific">Simian cytomegalovirus (strain Colburn)</name>
    <dbReference type="NCBI Taxonomy" id="50292"/>
    <lineage>
        <taxon>Viruses</taxon>
        <taxon>Duplodnaviria</taxon>
        <taxon>Heunggongvirae</taxon>
        <taxon>Peploviricota</taxon>
        <taxon>Herviviricetes</taxon>
        <taxon>Herpesvirales</taxon>
        <taxon>Orthoherpesviridae</taxon>
        <taxon>Betaherpesvirinae</taxon>
        <taxon>Cytomegalovirus</taxon>
        <taxon>Cytomegalovirus cercopithecinebeta5</taxon>
    </lineage>
</organism>
<dbReference type="Proteomes" id="UP000113346">
    <property type="component" value="Segment"/>
</dbReference>
<keyword evidence="1" id="KW-1133">Transmembrane helix</keyword>
<gene>
    <name evidence="2" type="primary">UL147A</name>
</gene>